<dbReference type="Pfam" id="PF05168">
    <property type="entry name" value="HEPN"/>
    <property type="match status" value="1"/>
</dbReference>
<dbReference type="AlphaFoldDB" id="A0A1M6JUG9"/>
<dbReference type="EMBL" id="FQZE01000021">
    <property type="protein sequence ID" value="SHJ50262.1"/>
    <property type="molecule type" value="Genomic_DNA"/>
</dbReference>
<dbReference type="RefSeq" id="WP_073170348.1">
    <property type="nucleotide sequence ID" value="NZ_FQZE01000021.1"/>
</dbReference>
<keyword evidence="4" id="KW-1185">Reference proteome</keyword>
<proteinExistence type="inferred from homology"/>
<accession>A0A1M6JUG9</accession>
<dbReference type="InterPro" id="IPR052226">
    <property type="entry name" value="UPF0332_toxin"/>
</dbReference>
<name>A0A1M6JUG9_9BACT</name>
<organism evidence="3 4">
    <name type="scientific">Tangfeifania diversioriginum</name>
    <dbReference type="NCBI Taxonomy" id="1168035"/>
    <lineage>
        <taxon>Bacteria</taxon>
        <taxon>Pseudomonadati</taxon>
        <taxon>Bacteroidota</taxon>
        <taxon>Bacteroidia</taxon>
        <taxon>Marinilabiliales</taxon>
        <taxon>Prolixibacteraceae</taxon>
        <taxon>Tangfeifania</taxon>
    </lineage>
</organism>
<gene>
    <name evidence="3" type="ORF">SAMN05444280_12132</name>
</gene>
<sequence length="128" mass="15317">MDNKKAHIIYRLERSKEALEEATILYNNKKWNATINRIYYSCFYAVVALLLQHNIKTTTHDGVRNQFGFHFIKTKKIEKEYGRFFSLLFDYRLKGDYGDMFDFTEEQVSPLIKKVPEFLAEIKKHIQI</sequence>
<evidence type="ECO:0000259" key="2">
    <source>
        <dbReference type="Pfam" id="PF05168"/>
    </source>
</evidence>
<dbReference type="InterPro" id="IPR007842">
    <property type="entry name" value="HEPN_dom"/>
</dbReference>
<evidence type="ECO:0000256" key="1">
    <source>
        <dbReference type="ARBA" id="ARBA00038248"/>
    </source>
</evidence>
<dbReference type="Gene3D" id="1.20.120.330">
    <property type="entry name" value="Nucleotidyltransferases domain 2"/>
    <property type="match status" value="1"/>
</dbReference>
<dbReference type="Proteomes" id="UP000184050">
    <property type="component" value="Unassembled WGS sequence"/>
</dbReference>
<comment type="similarity">
    <text evidence="1">Belongs to the UPF0332 family.</text>
</comment>
<protein>
    <submittedName>
        <fullName evidence="3">Uncharacterized protein, contains HEPN domain, UPF0332 family</fullName>
    </submittedName>
</protein>
<feature type="domain" description="HEPN" evidence="2">
    <location>
        <begin position="11"/>
        <end position="124"/>
    </location>
</feature>
<reference evidence="3 4" key="1">
    <citation type="submission" date="2016-11" db="EMBL/GenBank/DDBJ databases">
        <authorList>
            <person name="Jaros S."/>
            <person name="Januszkiewicz K."/>
            <person name="Wedrychowicz H."/>
        </authorList>
    </citation>
    <scope>NUCLEOTIDE SEQUENCE [LARGE SCALE GENOMIC DNA]</scope>
    <source>
        <strain evidence="3 4">DSM 27063</strain>
    </source>
</reference>
<dbReference type="PANTHER" id="PTHR36565:SF1">
    <property type="entry name" value="UPF0332 PROTEIN TM_1000"/>
    <property type="match status" value="1"/>
</dbReference>
<evidence type="ECO:0000313" key="4">
    <source>
        <dbReference type="Proteomes" id="UP000184050"/>
    </source>
</evidence>
<evidence type="ECO:0000313" key="3">
    <source>
        <dbReference type="EMBL" id="SHJ50262.1"/>
    </source>
</evidence>
<dbReference type="OrthoDB" id="1494057at2"/>
<dbReference type="PANTHER" id="PTHR36565">
    <property type="entry name" value="UPF0332 PROTEIN TM_1000"/>
    <property type="match status" value="1"/>
</dbReference>
<dbReference type="STRING" id="1168035.SAMN05444280_12132"/>